<proteinExistence type="predicted"/>
<dbReference type="PANTHER" id="PTHR37835:SF1">
    <property type="entry name" value="ALPHA-CLOSTRIPAIN"/>
    <property type="match status" value="1"/>
</dbReference>
<dbReference type="AlphaFoldDB" id="A0A0A6RY06"/>
<evidence type="ECO:0000313" key="3">
    <source>
        <dbReference type="Proteomes" id="UP000030428"/>
    </source>
</evidence>
<dbReference type="Proteomes" id="UP000030428">
    <property type="component" value="Unassembled WGS sequence"/>
</dbReference>
<comment type="caution">
    <text evidence="2">The sequence shown here is derived from an EMBL/GenBank/DDBJ whole genome shotgun (WGS) entry which is preliminary data.</text>
</comment>
<dbReference type="Pfam" id="PF03415">
    <property type="entry name" value="Peptidase_C11"/>
    <property type="match status" value="1"/>
</dbReference>
<organism evidence="2 3">
    <name type="scientific">Candidatus Thiomargarita nelsonii</name>
    <dbReference type="NCBI Taxonomy" id="1003181"/>
    <lineage>
        <taxon>Bacteria</taxon>
        <taxon>Pseudomonadati</taxon>
        <taxon>Pseudomonadota</taxon>
        <taxon>Gammaproteobacteria</taxon>
        <taxon>Thiotrichales</taxon>
        <taxon>Thiotrichaceae</taxon>
        <taxon>Thiomargarita</taxon>
    </lineage>
</organism>
<keyword evidence="1" id="KW-0732">Signal</keyword>
<accession>A0A0A6RY06</accession>
<reference evidence="2 3" key="1">
    <citation type="journal article" date="2016" name="Front. Microbiol.">
        <title>Single-Cell (Meta-)Genomics of a Dimorphic Candidatus Thiomargarita nelsonii Reveals Genomic Plasticity.</title>
        <authorList>
            <person name="Flood B.E."/>
            <person name="Fliss P."/>
            <person name="Jones D.S."/>
            <person name="Dick G.J."/>
            <person name="Jain S."/>
            <person name="Kaster A.K."/>
            <person name="Winkel M."/>
            <person name="Mussmann M."/>
            <person name="Bailey J."/>
        </authorList>
    </citation>
    <scope>NUCLEOTIDE SEQUENCE [LARGE SCALE GENOMIC DNA]</scope>
    <source>
        <strain evidence="2">Hydrate Ridge</strain>
    </source>
</reference>
<feature type="chain" id="PRO_5002031950" evidence="1">
    <location>
        <begin position="18"/>
        <end position="712"/>
    </location>
</feature>
<dbReference type="EMBL" id="JSZA02000014">
    <property type="protein sequence ID" value="KHD08771.1"/>
    <property type="molecule type" value="Genomic_DNA"/>
</dbReference>
<dbReference type="PANTHER" id="PTHR37835">
    <property type="entry name" value="ALPHA-CLOSTRIPAIN"/>
    <property type="match status" value="1"/>
</dbReference>
<evidence type="ECO:0000256" key="1">
    <source>
        <dbReference type="SAM" id="SignalP"/>
    </source>
</evidence>
<feature type="signal peptide" evidence="1">
    <location>
        <begin position="1"/>
        <end position="17"/>
    </location>
</feature>
<name>A0A0A6RY06_9GAMM</name>
<protein>
    <submittedName>
        <fullName evidence="2">Uncharacterized protein</fullName>
    </submittedName>
</protein>
<gene>
    <name evidence="2" type="ORF">PN36_05085</name>
</gene>
<dbReference type="InterPro" id="IPR005077">
    <property type="entry name" value="Peptidase_C11"/>
</dbReference>
<sequence>MKKLFLLLLIFTPQALAIYDLAAINITPTEDKISFCFEYDTQADNLYIATVTKEAEILFVEPTPEGDVVLTQWSNNDVPIFSNNPKPICLNPFAKSDIQPLQLYAGIGNSLEDVIAQNRFIKFFDGFPELPKPEKAWTVMVYMVGAELEQARHHWASKDILEMLQGTTSHLVLTTGGSTRNGWTTVKRSLIENGQQYVIEDLGEKSMAAPQTLSDFVSWSKSNFPAQHYALILWNYGGSLNQLHQAYQTIRQQIEKPLDIIVYDGSLMASIEVAEITATLANAMAASAELEPAHGIDYAYLLNNIDASPPDNGLDFARVVKTGYIQQTKNQGTFDTSQITYSLFDLTKLASFSDKFEQFAIEFKELLKQKTFLNYETLCRVLNRTPSYPQIENALLRTDNQAIRLDLYNLLQTVEPYSTELLNHLDQIIVDYETNDKLQPQAGRLSIDINITNTAHLDVLPKAYRELNEGLVYYDERKQLDGFTPTGSIVCFRGIICGCGQWLELQADDILGIEAYFGQNTDNIVDIYLIDKSFYQYQELNEDLNLGVNGHKACQYQLCVDEEQCENITLTEQNNQLVADVLLNDSPALLSFCQTAGEVWTVCRVVPQIEGIWGRDDVLSPGDSIIPHTLHLKNDELEERQGQALIVDDLASLTLKQHCDPEKGAVSVAYYSLNQERQFERLCHCGSCICQEGDNAPGCQEVGFKSGVILKR</sequence>
<dbReference type="Gene3D" id="3.40.50.11970">
    <property type="match status" value="1"/>
</dbReference>
<evidence type="ECO:0000313" key="2">
    <source>
        <dbReference type="EMBL" id="KHD08771.1"/>
    </source>
</evidence>
<keyword evidence="3" id="KW-1185">Reference proteome</keyword>